<dbReference type="PANTHER" id="PTHR18460">
    <property type="entry name" value="TEL2 INTERACTING PROTEIN 1 TTI1 FAMILY MEMBER"/>
    <property type="match status" value="1"/>
</dbReference>
<evidence type="ECO:0000313" key="5">
    <source>
        <dbReference type="Proteomes" id="UP001212152"/>
    </source>
</evidence>
<dbReference type="GO" id="GO:0005737">
    <property type="term" value="C:cytoplasm"/>
    <property type="evidence" value="ECO:0007669"/>
    <property type="project" value="TreeGrafter"/>
</dbReference>
<evidence type="ECO:0000259" key="3">
    <source>
        <dbReference type="Pfam" id="PF24181"/>
    </source>
</evidence>
<dbReference type="InterPro" id="IPR011989">
    <property type="entry name" value="ARM-like"/>
</dbReference>
<dbReference type="InterPro" id="IPR052587">
    <property type="entry name" value="TELO2-interacting_protein_1"/>
</dbReference>
<dbReference type="SUPFAM" id="SSF48371">
    <property type="entry name" value="ARM repeat"/>
    <property type="match status" value="1"/>
</dbReference>
<feature type="region of interest" description="Disordered" evidence="1">
    <location>
        <begin position="937"/>
        <end position="975"/>
    </location>
</feature>
<dbReference type="InterPro" id="IPR057566">
    <property type="entry name" value="TPR_TTI1_N"/>
</dbReference>
<dbReference type="Pfam" id="PF24173">
    <property type="entry name" value="TPR_TTI1_N"/>
    <property type="match status" value="1"/>
</dbReference>
<dbReference type="InterPro" id="IPR057567">
    <property type="entry name" value="TPR_TTI1_C"/>
</dbReference>
<accession>A0AAD5TLX2</accession>
<feature type="compositionally biased region" description="Basic and acidic residues" evidence="1">
    <location>
        <begin position="959"/>
        <end position="972"/>
    </location>
</feature>
<reference evidence="4" key="1">
    <citation type="submission" date="2020-05" db="EMBL/GenBank/DDBJ databases">
        <title>Phylogenomic resolution of chytrid fungi.</title>
        <authorList>
            <person name="Stajich J.E."/>
            <person name="Amses K."/>
            <person name="Simmons R."/>
            <person name="Seto K."/>
            <person name="Myers J."/>
            <person name="Bonds A."/>
            <person name="Quandt C.A."/>
            <person name="Barry K."/>
            <person name="Liu P."/>
            <person name="Grigoriev I."/>
            <person name="Longcore J.E."/>
            <person name="James T.Y."/>
        </authorList>
    </citation>
    <scope>NUCLEOTIDE SEQUENCE</scope>
    <source>
        <strain evidence="4">JEL0379</strain>
    </source>
</reference>
<dbReference type="InterPro" id="IPR049362">
    <property type="entry name" value="TTI1_rpt"/>
</dbReference>
<feature type="domain" description="TTI1 C-terminal TPR" evidence="3">
    <location>
        <begin position="912"/>
        <end position="1188"/>
    </location>
</feature>
<dbReference type="Pfam" id="PF21547">
    <property type="entry name" value="TTI1"/>
    <property type="match status" value="1"/>
</dbReference>
<sequence length="1271" mass="138349">MRAADIELLRHQAFAKLKPICVQAMHPIAFSAVKRDADNPLVKLEAAISELASGPQPTAVLDGLCEYICFPLLQLIKYPSPSLTAVESALLCFNRLLQGCSPDFVPLALYRELLVGLPFLISSGKIGHVADKRTRGPSPPEELKLAAVQCLAELLRRVQVPHRAQKTRANERDRSAEIATYKRLDRPEYQPTLAHIVVVLLDVIESERNIDLQCLALKALSDIVARVHEPDYVAQFLPGVSSTLVKVIVRDEKQSHRIIVGCLETLAAVVIVVLHDDACTHLVAKDATEWADLKRAAERSDHKAGEAGSFSAKAEPIREESHRSAPPTIVRDEEWHKSAVVRLNRLFANSFTVRNHENWRVRHAFLMFSANIIRNCSRSLADSIPLLMETLVGYVNDEYPQVADTCREQLKTVISRNQFSLNSMLKENFYTLMMSLPQRMMQSDDAKKLAALQIAIGYMLLLKDGIRSSLNAVIDKLSIGLLRIWTFDYSNVKLVEDRTSGGSLSLLAGAASAPAAAHGVSSTSASRAEEASHFPRHRYQYFHDERVKSALCQVCRLLGYYGNAAYLTDHFLGYVTNDASIDFQAQAIKITNEICLGAAGLGIHAGADGMDAPSRSEDAARASAIVKAVAREYLQSPLWNEPTSLADVVLLSDLQRPDARRPPLGASSSWTLADTAANNSSTTGPKLADFSAAICKTSLLLEGSAIQSRILGSDFEVLLMDALYLILEKAADSSRAVSSSAMAALQIVATSCGHPKSNTFKARPHGAVVELIVDNIDYLVNVVSRRLRYIASNPKAPLVLKTAIRIAGVHILPFMDDSVDEITDALDEWHLANERLVIDLVAVLQELIEAMNKGAIASGPARANTPSAEGVGSTASETARPTNPEFAGCSDEMVAFYLKFGPAGASRKPEPATVMEKKPKIDEIEKYFMDRAKVDAEAPDPDDLEGNVEPVPLPAGNDDQDKGSSSRDKKPEPPTPAQALALKVLDKVFYLLSAPDSRLRTRCLRIVAATLPCLATRPTDLNPAIHRFWPVIIRRLGDTEHYVAAEALALVAVVCDLSPEFVVKRVADDLIPRFTALVKSVQRATRSSDVGLRRAAAAGGGGGGGGPAGAGVHSRLFTSAQVKVQLVTLTTVATLLRRVPLSSAVLRTLVDRVVPFLNTAWYDASIVDAAVDVLVAIANNRDSADIVWLAVWAAVGAKRIEDIPGRGEPKWLRPCRMPPWMVEHAAAPRDHIGQFLTAGVRVLKAISPNERAVRIGADGWIETDHPPIWVK</sequence>
<dbReference type="Pfam" id="PF24176">
    <property type="entry name" value="TPR_TTI1_2nd"/>
    <property type="match status" value="1"/>
</dbReference>
<feature type="domain" description="TTI1 N-terminal TPR" evidence="2">
    <location>
        <begin position="14"/>
        <end position="398"/>
    </location>
</feature>
<dbReference type="Pfam" id="PF24181">
    <property type="entry name" value="TPR_TTI1_C"/>
    <property type="match status" value="1"/>
</dbReference>
<dbReference type="PANTHER" id="PTHR18460:SF3">
    <property type="entry name" value="TELO2-INTERACTING PROTEIN 1 HOMOLOG"/>
    <property type="match status" value="1"/>
</dbReference>
<evidence type="ECO:0000259" key="2">
    <source>
        <dbReference type="Pfam" id="PF24173"/>
    </source>
</evidence>
<dbReference type="InterPro" id="IPR016024">
    <property type="entry name" value="ARM-type_fold"/>
</dbReference>
<dbReference type="EMBL" id="JADGJQ010000027">
    <property type="protein sequence ID" value="KAJ3178349.1"/>
    <property type="molecule type" value="Genomic_DNA"/>
</dbReference>
<protein>
    <submittedName>
        <fullName evidence="4">TEL2-interacting protein 1</fullName>
    </submittedName>
</protein>
<proteinExistence type="predicted"/>
<dbReference type="Proteomes" id="UP001212152">
    <property type="component" value="Unassembled WGS sequence"/>
</dbReference>
<feature type="region of interest" description="Disordered" evidence="1">
    <location>
        <begin position="859"/>
        <end position="885"/>
    </location>
</feature>
<dbReference type="Gene3D" id="1.25.10.10">
    <property type="entry name" value="Leucine-rich Repeat Variant"/>
    <property type="match status" value="3"/>
</dbReference>
<evidence type="ECO:0000313" key="4">
    <source>
        <dbReference type="EMBL" id="KAJ3178349.1"/>
    </source>
</evidence>
<keyword evidence="5" id="KW-1185">Reference proteome</keyword>
<feature type="region of interest" description="Disordered" evidence="1">
    <location>
        <begin position="301"/>
        <end position="326"/>
    </location>
</feature>
<gene>
    <name evidence="4" type="primary">TTI1</name>
    <name evidence="4" type="ORF">HDU87_003661</name>
</gene>
<dbReference type="AlphaFoldDB" id="A0AAD5TLX2"/>
<organism evidence="4 5">
    <name type="scientific">Geranomyces variabilis</name>
    <dbReference type="NCBI Taxonomy" id="109894"/>
    <lineage>
        <taxon>Eukaryota</taxon>
        <taxon>Fungi</taxon>
        <taxon>Fungi incertae sedis</taxon>
        <taxon>Chytridiomycota</taxon>
        <taxon>Chytridiomycota incertae sedis</taxon>
        <taxon>Chytridiomycetes</taxon>
        <taxon>Spizellomycetales</taxon>
        <taxon>Powellomycetaceae</taxon>
        <taxon>Geranomyces</taxon>
    </lineage>
</organism>
<feature type="compositionally biased region" description="Acidic residues" evidence="1">
    <location>
        <begin position="937"/>
        <end position="946"/>
    </location>
</feature>
<comment type="caution">
    <text evidence="4">The sequence shown here is derived from an EMBL/GenBank/DDBJ whole genome shotgun (WGS) entry which is preliminary data.</text>
</comment>
<evidence type="ECO:0000256" key="1">
    <source>
        <dbReference type="SAM" id="MobiDB-lite"/>
    </source>
</evidence>
<name>A0AAD5TLX2_9FUNG</name>